<dbReference type="PROSITE" id="PS50949">
    <property type="entry name" value="HTH_GNTR"/>
    <property type="match status" value="1"/>
</dbReference>
<dbReference type="InterPro" id="IPR036390">
    <property type="entry name" value="WH_DNA-bd_sf"/>
</dbReference>
<gene>
    <name evidence="5" type="ORF">ACFSNC_16950</name>
</gene>
<evidence type="ECO:0000313" key="6">
    <source>
        <dbReference type="Proteomes" id="UP001597299"/>
    </source>
</evidence>
<dbReference type="CDD" id="cd07377">
    <property type="entry name" value="WHTH_GntR"/>
    <property type="match status" value="1"/>
</dbReference>
<evidence type="ECO:0000256" key="1">
    <source>
        <dbReference type="ARBA" id="ARBA00023015"/>
    </source>
</evidence>
<dbReference type="RefSeq" id="WP_246548305.1">
    <property type="nucleotide sequence ID" value="NZ_JAHBGB010000006.1"/>
</dbReference>
<name>A0ABW4Z1G2_9HYPH</name>
<dbReference type="Gene3D" id="1.10.10.10">
    <property type="entry name" value="Winged helix-like DNA-binding domain superfamily/Winged helix DNA-binding domain"/>
    <property type="match status" value="1"/>
</dbReference>
<keyword evidence="3" id="KW-0804">Transcription</keyword>
<keyword evidence="1" id="KW-0805">Transcription regulation</keyword>
<dbReference type="InterPro" id="IPR000524">
    <property type="entry name" value="Tscrpt_reg_HTH_GntR"/>
</dbReference>
<evidence type="ECO:0000313" key="5">
    <source>
        <dbReference type="EMBL" id="MFD2142098.1"/>
    </source>
</evidence>
<comment type="caution">
    <text evidence="5">The sequence shown here is derived from an EMBL/GenBank/DDBJ whole genome shotgun (WGS) entry which is preliminary data.</text>
</comment>
<evidence type="ECO:0000256" key="2">
    <source>
        <dbReference type="ARBA" id="ARBA00023125"/>
    </source>
</evidence>
<dbReference type="InterPro" id="IPR008920">
    <property type="entry name" value="TF_FadR/GntR_C"/>
</dbReference>
<keyword evidence="2" id="KW-0238">DNA-binding</keyword>
<dbReference type="PRINTS" id="PR00035">
    <property type="entry name" value="HTHGNTR"/>
</dbReference>
<dbReference type="SMART" id="SM00895">
    <property type="entry name" value="FCD"/>
    <property type="match status" value="1"/>
</dbReference>
<reference evidence="6" key="1">
    <citation type="journal article" date="2019" name="Int. J. Syst. Evol. Microbiol.">
        <title>The Global Catalogue of Microorganisms (GCM) 10K type strain sequencing project: providing services to taxonomists for standard genome sequencing and annotation.</title>
        <authorList>
            <consortium name="The Broad Institute Genomics Platform"/>
            <consortium name="The Broad Institute Genome Sequencing Center for Infectious Disease"/>
            <person name="Wu L."/>
            <person name="Ma J."/>
        </authorList>
    </citation>
    <scope>NUCLEOTIDE SEQUENCE [LARGE SCALE GENOMIC DNA]</scope>
    <source>
        <strain evidence="6">CCM 7435</strain>
    </source>
</reference>
<keyword evidence="6" id="KW-1185">Reference proteome</keyword>
<dbReference type="SUPFAM" id="SSF48008">
    <property type="entry name" value="GntR ligand-binding domain-like"/>
    <property type="match status" value="1"/>
</dbReference>
<dbReference type="SMART" id="SM00345">
    <property type="entry name" value="HTH_GNTR"/>
    <property type="match status" value="1"/>
</dbReference>
<dbReference type="Pfam" id="PF07729">
    <property type="entry name" value="FCD"/>
    <property type="match status" value="1"/>
</dbReference>
<dbReference type="Proteomes" id="UP001597299">
    <property type="component" value="Unassembled WGS sequence"/>
</dbReference>
<evidence type="ECO:0000259" key="4">
    <source>
        <dbReference type="PROSITE" id="PS50949"/>
    </source>
</evidence>
<dbReference type="PANTHER" id="PTHR43537:SF5">
    <property type="entry name" value="UXU OPERON TRANSCRIPTIONAL REGULATOR"/>
    <property type="match status" value="1"/>
</dbReference>
<dbReference type="Gene3D" id="1.20.120.530">
    <property type="entry name" value="GntR ligand-binding domain-like"/>
    <property type="match status" value="1"/>
</dbReference>
<dbReference type="PANTHER" id="PTHR43537">
    <property type="entry name" value="TRANSCRIPTIONAL REGULATOR, GNTR FAMILY"/>
    <property type="match status" value="1"/>
</dbReference>
<dbReference type="InterPro" id="IPR036388">
    <property type="entry name" value="WH-like_DNA-bd_sf"/>
</dbReference>
<organism evidence="5 6">
    <name type="scientific">Ancylobacter oerskovii</name>
    <dbReference type="NCBI Taxonomy" id="459519"/>
    <lineage>
        <taxon>Bacteria</taxon>
        <taxon>Pseudomonadati</taxon>
        <taxon>Pseudomonadota</taxon>
        <taxon>Alphaproteobacteria</taxon>
        <taxon>Hyphomicrobiales</taxon>
        <taxon>Xanthobacteraceae</taxon>
        <taxon>Ancylobacter</taxon>
    </lineage>
</organism>
<dbReference type="Pfam" id="PF00392">
    <property type="entry name" value="GntR"/>
    <property type="match status" value="1"/>
</dbReference>
<feature type="domain" description="HTH gntR-type" evidence="4">
    <location>
        <begin position="9"/>
        <end position="77"/>
    </location>
</feature>
<accession>A0ABW4Z1G2</accession>
<dbReference type="InterPro" id="IPR011711">
    <property type="entry name" value="GntR_C"/>
</dbReference>
<sequence length="237" mass="26515">MDMLTDADPHAEKGTVTQLRAFLAQSDLSEEGRLPPERELSAALGVSRAELRKALDVLEAEGQIWRHVGKGTFMGSRPLDTFADITALARRSNPAEVMRARIVIEPEIARAAAFTATPADIAEMRLCLARSRQADSWRQYEGWDTRLHRTIAEATQNGLLLGLFDTLNAVRRAVTWGRLRALPVKPAPDHHSFKEHESIVDAIEHRDMAGAANLMRNHLRTVERKLLDKQLRASEES</sequence>
<evidence type="ECO:0000256" key="3">
    <source>
        <dbReference type="ARBA" id="ARBA00023163"/>
    </source>
</evidence>
<dbReference type="EMBL" id="JBHUHD010000001">
    <property type="protein sequence ID" value="MFD2142098.1"/>
    <property type="molecule type" value="Genomic_DNA"/>
</dbReference>
<dbReference type="SUPFAM" id="SSF46785">
    <property type="entry name" value="Winged helix' DNA-binding domain"/>
    <property type="match status" value="1"/>
</dbReference>
<protein>
    <submittedName>
        <fullName evidence="5">FadR/GntR family transcriptional regulator</fullName>
    </submittedName>
</protein>
<proteinExistence type="predicted"/>